<dbReference type="SUPFAM" id="SSF55729">
    <property type="entry name" value="Acyl-CoA N-acyltransferases (Nat)"/>
    <property type="match status" value="1"/>
</dbReference>
<dbReference type="Proteomes" id="UP000036097">
    <property type="component" value="Unassembled WGS sequence"/>
</dbReference>
<dbReference type="Pfam" id="PF00583">
    <property type="entry name" value="Acetyltransf_1"/>
    <property type="match status" value="1"/>
</dbReference>
<name>A0A0J1H025_9GAMM</name>
<dbReference type="AlphaFoldDB" id="A0A0J1H025"/>
<keyword evidence="1" id="KW-0808">Transferase</keyword>
<dbReference type="PROSITE" id="PS51186">
    <property type="entry name" value="GNAT"/>
    <property type="match status" value="1"/>
</dbReference>
<proteinExistence type="predicted"/>
<dbReference type="PATRIC" id="fig|1195763.3.peg.2612"/>
<feature type="domain" description="N-acetyltransferase" evidence="3">
    <location>
        <begin position="15"/>
        <end position="177"/>
    </location>
</feature>
<dbReference type="Gene3D" id="3.40.630.30">
    <property type="match status" value="1"/>
</dbReference>
<dbReference type="OrthoDB" id="572496at2"/>
<evidence type="ECO:0000313" key="4">
    <source>
        <dbReference type="EMBL" id="KLV05175.1"/>
    </source>
</evidence>
<dbReference type="EMBL" id="LDOT01000015">
    <property type="protein sequence ID" value="KLV05175.1"/>
    <property type="molecule type" value="Genomic_DNA"/>
</dbReference>
<dbReference type="PANTHER" id="PTHR43800:SF1">
    <property type="entry name" value="PEPTIDYL-LYSINE N-ACETYLTRANSFERASE YJAB"/>
    <property type="match status" value="1"/>
</dbReference>
<evidence type="ECO:0000256" key="1">
    <source>
        <dbReference type="ARBA" id="ARBA00022679"/>
    </source>
</evidence>
<dbReference type="InterPro" id="IPR016181">
    <property type="entry name" value="Acyl_CoA_acyltransferase"/>
</dbReference>
<keyword evidence="2" id="KW-0012">Acyltransferase</keyword>
<dbReference type="PANTHER" id="PTHR43800">
    <property type="entry name" value="PEPTIDYL-LYSINE N-ACETYLTRANSFERASE YJAB"/>
    <property type="match status" value="1"/>
</dbReference>
<sequence length="187" mass="21603">MKTIENGVNLQMNTIVVRRAEFEDITNINQIEKRAGNAFSSMPMDFLCSLPQEIPLHSYGFYEKKIRSNELFVAEIENKVVGFICISNINEESAIHVSEFAVDYTYQKRRIGFQLINVVIELAKKKHKSITLTTFSNVPWNAPFYEKLGFVTIDKSQLNERLVLLLAQESEMGLPKEYRCAMRLWVS</sequence>
<gene>
    <name evidence="4" type="ORF">ABT56_12375</name>
</gene>
<organism evidence="4 5">
    <name type="scientific">Photobacterium aquae</name>
    <dbReference type="NCBI Taxonomy" id="1195763"/>
    <lineage>
        <taxon>Bacteria</taxon>
        <taxon>Pseudomonadati</taxon>
        <taxon>Pseudomonadota</taxon>
        <taxon>Gammaproteobacteria</taxon>
        <taxon>Vibrionales</taxon>
        <taxon>Vibrionaceae</taxon>
        <taxon>Photobacterium</taxon>
    </lineage>
</organism>
<dbReference type="STRING" id="1195763.ABT56_12375"/>
<protein>
    <recommendedName>
        <fullName evidence="3">N-acetyltransferase domain-containing protein</fullName>
    </recommendedName>
</protein>
<evidence type="ECO:0000313" key="5">
    <source>
        <dbReference type="Proteomes" id="UP000036097"/>
    </source>
</evidence>
<dbReference type="CDD" id="cd04301">
    <property type="entry name" value="NAT_SF"/>
    <property type="match status" value="1"/>
</dbReference>
<dbReference type="GO" id="GO:0016747">
    <property type="term" value="F:acyltransferase activity, transferring groups other than amino-acyl groups"/>
    <property type="evidence" value="ECO:0007669"/>
    <property type="project" value="InterPro"/>
</dbReference>
<dbReference type="InterPro" id="IPR000182">
    <property type="entry name" value="GNAT_dom"/>
</dbReference>
<comment type="caution">
    <text evidence="4">The sequence shown here is derived from an EMBL/GenBank/DDBJ whole genome shotgun (WGS) entry which is preliminary data.</text>
</comment>
<evidence type="ECO:0000259" key="3">
    <source>
        <dbReference type="PROSITE" id="PS51186"/>
    </source>
</evidence>
<accession>A0A0J1H025</accession>
<evidence type="ECO:0000256" key="2">
    <source>
        <dbReference type="ARBA" id="ARBA00023315"/>
    </source>
</evidence>
<keyword evidence="5" id="KW-1185">Reference proteome</keyword>
<reference evidence="4 5" key="1">
    <citation type="submission" date="2015-05" db="EMBL/GenBank/DDBJ databases">
        <title>Photobacterium galathea sp. nov.</title>
        <authorList>
            <person name="Machado H."/>
            <person name="Gram L."/>
        </authorList>
    </citation>
    <scope>NUCLEOTIDE SEQUENCE [LARGE SCALE GENOMIC DNA]</scope>
    <source>
        <strain evidence="4 5">CGMCC 1.12159</strain>
    </source>
</reference>